<evidence type="ECO:0000313" key="2">
    <source>
        <dbReference type="EMBL" id="CAB4142343.1"/>
    </source>
</evidence>
<evidence type="ECO:0000256" key="1">
    <source>
        <dbReference type="SAM" id="Phobius"/>
    </source>
</evidence>
<organism evidence="2">
    <name type="scientific">uncultured Caudovirales phage</name>
    <dbReference type="NCBI Taxonomy" id="2100421"/>
    <lineage>
        <taxon>Viruses</taxon>
        <taxon>Duplodnaviria</taxon>
        <taxon>Heunggongvirae</taxon>
        <taxon>Uroviricota</taxon>
        <taxon>Caudoviricetes</taxon>
        <taxon>Peduoviridae</taxon>
        <taxon>Maltschvirus</taxon>
        <taxon>Maltschvirus maltsch</taxon>
    </lineage>
</organism>
<keyword evidence="1" id="KW-1133">Transmembrane helix</keyword>
<dbReference type="EMBL" id="LR796420">
    <property type="protein sequence ID" value="CAB4142343.1"/>
    <property type="molecule type" value="Genomic_DNA"/>
</dbReference>
<keyword evidence="1" id="KW-0472">Membrane</keyword>
<protein>
    <submittedName>
        <fullName evidence="2">Uncharacterized protein</fullName>
    </submittedName>
</protein>
<feature type="transmembrane region" description="Helical" evidence="1">
    <location>
        <begin position="32"/>
        <end position="48"/>
    </location>
</feature>
<keyword evidence="1" id="KW-0812">Transmembrane</keyword>
<sequence>MTKITSVCTLTVSASAFVAASVMAVNGQYNHIAWPALTLIWSILSYYWETQSTKYLQLLRDCTAEKHGLIQKVVDSDHRVWSAELQLAKMKADLAK</sequence>
<reference evidence="2" key="1">
    <citation type="submission" date="2020-04" db="EMBL/GenBank/DDBJ databases">
        <authorList>
            <person name="Chiriac C."/>
            <person name="Salcher M."/>
            <person name="Ghai R."/>
            <person name="Kavagutti S V."/>
        </authorList>
    </citation>
    <scope>NUCLEOTIDE SEQUENCE</scope>
</reference>
<accession>A0A6J5MAL4</accession>
<name>A0A6J5MAL4_9CAUD</name>
<gene>
    <name evidence="2" type="ORF">UFOVP449_42</name>
</gene>
<proteinExistence type="predicted"/>